<organism evidence="9">
    <name type="scientific">uncultured Rubrobacteraceae bacterium</name>
    <dbReference type="NCBI Taxonomy" id="349277"/>
    <lineage>
        <taxon>Bacteria</taxon>
        <taxon>Bacillati</taxon>
        <taxon>Actinomycetota</taxon>
        <taxon>Rubrobacteria</taxon>
        <taxon>Rubrobacterales</taxon>
        <taxon>Rubrobacteraceae</taxon>
        <taxon>environmental samples</taxon>
    </lineage>
</organism>
<feature type="transmembrane region" description="Helical" evidence="8">
    <location>
        <begin position="345"/>
        <end position="365"/>
    </location>
</feature>
<feature type="transmembrane region" description="Helical" evidence="8">
    <location>
        <begin position="371"/>
        <end position="389"/>
    </location>
</feature>
<name>A0A6J4R029_9ACTN</name>
<evidence type="ECO:0000256" key="6">
    <source>
        <dbReference type="ARBA" id="ARBA00023065"/>
    </source>
</evidence>
<evidence type="ECO:0000256" key="7">
    <source>
        <dbReference type="ARBA" id="ARBA00023136"/>
    </source>
</evidence>
<evidence type="ECO:0000256" key="8">
    <source>
        <dbReference type="SAM" id="Phobius"/>
    </source>
</evidence>
<feature type="transmembrane region" description="Helical" evidence="8">
    <location>
        <begin position="154"/>
        <end position="175"/>
    </location>
</feature>
<dbReference type="PANTHER" id="PTHR32024:SF1">
    <property type="entry name" value="KTR SYSTEM POTASSIUM UPTAKE PROTEIN B"/>
    <property type="match status" value="1"/>
</dbReference>
<feature type="transmembrane region" description="Helical" evidence="8">
    <location>
        <begin position="73"/>
        <end position="93"/>
    </location>
</feature>
<feature type="transmembrane region" description="Helical" evidence="8">
    <location>
        <begin position="187"/>
        <end position="212"/>
    </location>
</feature>
<feature type="transmembrane region" description="Helical" evidence="8">
    <location>
        <begin position="401"/>
        <end position="423"/>
    </location>
</feature>
<keyword evidence="5 8" id="KW-1133">Transmembrane helix</keyword>
<dbReference type="GO" id="GO:0008324">
    <property type="term" value="F:monoatomic cation transmembrane transporter activity"/>
    <property type="evidence" value="ECO:0007669"/>
    <property type="project" value="InterPro"/>
</dbReference>
<evidence type="ECO:0000256" key="1">
    <source>
        <dbReference type="ARBA" id="ARBA00004651"/>
    </source>
</evidence>
<dbReference type="InterPro" id="IPR003445">
    <property type="entry name" value="Cat_transpt"/>
</dbReference>
<keyword evidence="7 8" id="KW-0472">Membrane</keyword>
<feature type="transmembrane region" description="Helical" evidence="8">
    <location>
        <begin position="306"/>
        <end position="324"/>
    </location>
</feature>
<dbReference type="EMBL" id="CADCVG010000085">
    <property type="protein sequence ID" value="CAA9458754.1"/>
    <property type="molecule type" value="Genomic_DNA"/>
</dbReference>
<protein>
    <submittedName>
        <fullName evidence="9">KtrAB potassium uptake system, integral membrane component KtrB</fullName>
    </submittedName>
</protein>
<keyword evidence="2" id="KW-0813">Transport</keyword>
<keyword evidence="4 8" id="KW-0812">Transmembrane</keyword>
<gene>
    <name evidence="9" type="ORF">AVDCRST_MAG14-1957</name>
</gene>
<feature type="transmembrane region" description="Helical" evidence="8">
    <location>
        <begin position="224"/>
        <end position="243"/>
    </location>
</feature>
<comment type="subcellular location">
    <subcellularLocation>
        <location evidence="1">Cell membrane</location>
        <topology evidence="1">Multi-pass membrane protein</topology>
    </subcellularLocation>
</comment>
<evidence type="ECO:0000256" key="2">
    <source>
        <dbReference type="ARBA" id="ARBA00022448"/>
    </source>
</evidence>
<sequence length="439" mass="46300">MSRRLSAPRLIALGFAVFMSLGTLLLKLPASTQEGISWVDALFISVSAASVTGLSSVDYAATFTTFGSTVVMVLMQVGGLGIMVLTTLGALLVGQRVGFRSLLTVREELGSVDSPRNVFRLLGQIAAITLLVEALGAAFLVISFLRHGLGYAESLFQAVFHAIAAFCNSGFTALPDGDLTAYAGDPIVNLVFVALIILGGLGFPVLVNIYFYRKMRRLTLHSKLVLVTSAILIAVGVLSVALLEWTNPATLGGEPVGTRLWMSLFQGVTPRTAGFATVDYEQMNESTLFVQIGLMFTGAAPASTGGGIRVTTVALLVLVVLALARGQEEVSAFERRIPRPLVQKALAVLSISALVVIAATLALMVSDGLTLVPAIFEVTSAFGTVGLSLNVTQELSTFAKLVILGVMFFGRVGPITLILALSARKPKGYVYPQEDIAVG</sequence>
<evidence type="ECO:0000256" key="3">
    <source>
        <dbReference type="ARBA" id="ARBA00022475"/>
    </source>
</evidence>
<evidence type="ECO:0000256" key="5">
    <source>
        <dbReference type="ARBA" id="ARBA00022989"/>
    </source>
</evidence>
<dbReference type="GO" id="GO:0030001">
    <property type="term" value="P:metal ion transport"/>
    <property type="evidence" value="ECO:0007669"/>
    <property type="project" value="UniProtKB-ARBA"/>
</dbReference>
<feature type="transmembrane region" description="Helical" evidence="8">
    <location>
        <begin position="42"/>
        <end position="61"/>
    </location>
</feature>
<evidence type="ECO:0000256" key="4">
    <source>
        <dbReference type="ARBA" id="ARBA00022692"/>
    </source>
</evidence>
<keyword evidence="3" id="KW-1003">Cell membrane</keyword>
<keyword evidence="6" id="KW-0406">Ion transport</keyword>
<dbReference type="AlphaFoldDB" id="A0A6J4R029"/>
<evidence type="ECO:0000313" key="9">
    <source>
        <dbReference type="EMBL" id="CAA9458754.1"/>
    </source>
</evidence>
<accession>A0A6J4R029</accession>
<proteinExistence type="predicted"/>
<reference evidence="9" key="1">
    <citation type="submission" date="2020-02" db="EMBL/GenBank/DDBJ databases">
        <authorList>
            <person name="Meier V. D."/>
        </authorList>
    </citation>
    <scope>NUCLEOTIDE SEQUENCE</scope>
    <source>
        <strain evidence="9">AVDCRST_MAG14</strain>
    </source>
</reference>
<dbReference type="Pfam" id="PF02386">
    <property type="entry name" value="TrkH"/>
    <property type="match status" value="1"/>
</dbReference>
<dbReference type="GO" id="GO:0005886">
    <property type="term" value="C:plasma membrane"/>
    <property type="evidence" value="ECO:0007669"/>
    <property type="project" value="UniProtKB-SubCell"/>
</dbReference>
<feature type="transmembrane region" description="Helical" evidence="8">
    <location>
        <begin position="121"/>
        <end position="142"/>
    </location>
</feature>
<dbReference type="PANTHER" id="PTHR32024">
    <property type="entry name" value="TRK SYSTEM POTASSIUM UPTAKE PROTEIN TRKG-RELATED"/>
    <property type="match status" value="1"/>
</dbReference>